<evidence type="ECO:0000256" key="8">
    <source>
        <dbReference type="ARBA" id="ARBA00023034"/>
    </source>
</evidence>
<dbReference type="OrthoDB" id="10264956at2759"/>
<keyword evidence="10" id="KW-0325">Glycoprotein</keyword>
<evidence type="ECO:0000256" key="7">
    <source>
        <dbReference type="ARBA" id="ARBA00022989"/>
    </source>
</evidence>
<dbReference type="AlphaFoldDB" id="K8ERY2"/>
<feature type="transmembrane region" description="Helical" evidence="12">
    <location>
        <begin position="29"/>
        <end position="46"/>
    </location>
</feature>
<keyword evidence="3" id="KW-0328">Glycosyltransferase</keyword>
<keyword evidence="7 12" id="KW-1133">Transmembrane helix</keyword>
<dbReference type="PANTHER" id="PTHR11987:SF36">
    <property type="entry name" value="SIA-ALPHA-2,3-GAL-BETA-1,4-GLCNAC-R:ALPHA 2,8-SIALYLTRANSFERASE"/>
    <property type="match status" value="1"/>
</dbReference>
<dbReference type="InterPro" id="IPR050943">
    <property type="entry name" value="Glycosyltr_29_Sialyltrsf"/>
</dbReference>
<reference evidence="13 14" key="1">
    <citation type="submission" date="2011-10" db="EMBL/GenBank/DDBJ databases">
        <authorList>
            <person name="Genoscope - CEA"/>
        </authorList>
    </citation>
    <scope>NUCLEOTIDE SEQUENCE [LARGE SCALE GENOMIC DNA]</scope>
    <source>
        <strain evidence="13 14">RCC 1105</strain>
    </source>
</reference>
<protein>
    <submittedName>
        <fullName evidence="13">Uncharacterized protein</fullName>
    </submittedName>
</protein>
<dbReference type="InterPro" id="IPR038578">
    <property type="entry name" value="GT29-like_sf"/>
</dbReference>
<evidence type="ECO:0000313" key="13">
    <source>
        <dbReference type="EMBL" id="CCO15185.1"/>
    </source>
</evidence>
<name>K8ERY2_9CHLO</name>
<sequence>MVGLRSPLSSSLSLQTQKISSRRLRRQRVLVLCWFFATVLFINAFVPKQSSIRNESQLHSHGKNVLNADAILASLSSFNHVFGGRGRGRTSSNSNNNNNDEFLRLQMEKERASGTLKYKMEREQNKNLMHSSGQSLSELTNDNAGENNFMNNNNGEDVGTLARPRIIPKTLRDTLIHDVEAREYRKFKKCSVIGNDSSMRNAKLGVEIERAQAIYRMNFAPLKMFEVDVGANTHTMCVNPEKMRRGLRKELSDMEKKMDGIGGYRSSSSSSSFSGGGGTSHGRWVTDNGNIPERVLVVGDVPGKDAKTGDSEKPCIERSQGGLCIERTKDKKIRNMKPSVQKLAEELLYTLQEGVGEENGVPTTGLYCLVLALTECESVDVYGIGVGTMNKEDMKDLEYFKDDHFRGWDARHNAEAERTLLRVLASKVWRNALMKPLGELKWHNPLMSSELVNANLLSQTACISGIRCV</sequence>
<evidence type="ECO:0000256" key="9">
    <source>
        <dbReference type="ARBA" id="ARBA00023136"/>
    </source>
</evidence>
<evidence type="ECO:0000313" key="14">
    <source>
        <dbReference type="Proteomes" id="UP000198341"/>
    </source>
</evidence>
<evidence type="ECO:0000256" key="4">
    <source>
        <dbReference type="ARBA" id="ARBA00022679"/>
    </source>
</evidence>
<dbReference type="EMBL" id="FO082277">
    <property type="protein sequence ID" value="CCO15185.1"/>
    <property type="molecule type" value="Genomic_DNA"/>
</dbReference>
<evidence type="ECO:0000256" key="3">
    <source>
        <dbReference type="ARBA" id="ARBA00022676"/>
    </source>
</evidence>
<keyword evidence="4" id="KW-0808">Transferase</keyword>
<gene>
    <name evidence="13" type="ORF">Bathy02g05820</name>
</gene>
<keyword evidence="8" id="KW-0333">Golgi apparatus</keyword>
<comment type="similarity">
    <text evidence="2">Belongs to the glycosyltransferase 29 family.</text>
</comment>
<dbReference type="InterPro" id="IPR001675">
    <property type="entry name" value="Glyco_trans_29"/>
</dbReference>
<evidence type="ECO:0000256" key="5">
    <source>
        <dbReference type="ARBA" id="ARBA00022692"/>
    </source>
</evidence>
<dbReference type="GO" id="GO:0008373">
    <property type="term" value="F:sialyltransferase activity"/>
    <property type="evidence" value="ECO:0007669"/>
    <property type="project" value="InterPro"/>
</dbReference>
<evidence type="ECO:0000256" key="6">
    <source>
        <dbReference type="ARBA" id="ARBA00022968"/>
    </source>
</evidence>
<keyword evidence="14" id="KW-1185">Reference proteome</keyword>
<comment type="subcellular location">
    <subcellularLocation>
        <location evidence="1">Golgi apparatus membrane</location>
        <topology evidence="1">Single-pass type II membrane protein</topology>
    </subcellularLocation>
</comment>
<keyword evidence="9 12" id="KW-0472">Membrane</keyword>
<evidence type="ECO:0000256" key="10">
    <source>
        <dbReference type="ARBA" id="ARBA00023180"/>
    </source>
</evidence>
<accession>K8ERY2</accession>
<dbReference type="PANTHER" id="PTHR11987">
    <property type="entry name" value="ALPHA-2,8-SIALYLTRANSFERASE"/>
    <property type="match status" value="1"/>
</dbReference>
<dbReference type="GO" id="GO:0000139">
    <property type="term" value="C:Golgi membrane"/>
    <property type="evidence" value="ECO:0007669"/>
    <property type="project" value="UniProtKB-SubCell"/>
</dbReference>
<dbReference type="GeneID" id="19017697"/>
<evidence type="ECO:0000256" key="2">
    <source>
        <dbReference type="ARBA" id="ARBA00006003"/>
    </source>
</evidence>
<evidence type="ECO:0000256" key="11">
    <source>
        <dbReference type="SAM" id="MobiDB-lite"/>
    </source>
</evidence>
<dbReference type="KEGG" id="bpg:Bathy02g05820"/>
<dbReference type="Proteomes" id="UP000198341">
    <property type="component" value="Chromosome 2"/>
</dbReference>
<organism evidence="13 14">
    <name type="scientific">Bathycoccus prasinos</name>
    <dbReference type="NCBI Taxonomy" id="41875"/>
    <lineage>
        <taxon>Eukaryota</taxon>
        <taxon>Viridiplantae</taxon>
        <taxon>Chlorophyta</taxon>
        <taxon>Mamiellophyceae</taxon>
        <taxon>Mamiellales</taxon>
        <taxon>Bathycoccaceae</taxon>
        <taxon>Bathycoccus</taxon>
    </lineage>
</organism>
<evidence type="ECO:0000256" key="1">
    <source>
        <dbReference type="ARBA" id="ARBA00004323"/>
    </source>
</evidence>
<keyword evidence="6" id="KW-0735">Signal-anchor</keyword>
<dbReference type="Pfam" id="PF00777">
    <property type="entry name" value="Glyco_transf_29"/>
    <property type="match status" value="2"/>
</dbReference>
<evidence type="ECO:0000256" key="12">
    <source>
        <dbReference type="SAM" id="Phobius"/>
    </source>
</evidence>
<dbReference type="RefSeq" id="XP_007514945.1">
    <property type="nucleotide sequence ID" value="XM_007514883.1"/>
</dbReference>
<dbReference type="eggNOG" id="KOG2692">
    <property type="taxonomic scope" value="Eukaryota"/>
</dbReference>
<feature type="region of interest" description="Disordered" evidence="11">
    <location>
        <begin position="259"/>
        <end position="285"/>
    </location>
</feature>
<feature type="compositionally biased region" description="Low complexity" evidence="11">
    <location>
        <begin position="264"/>
        <end position="273"/>
    </location>
</feature>
<proteinExistence type="inferred from homology"/>
<keyword evidence="5 12" id="KW-0812">Transmembrane</keyword>
<dbReference type="Gene3D" id="3.90.1480.20">
    <property type="entry name" value="Glycosyl transferase family 29"/>
    <property type="match status" value="1"/>
</dbReference>